<dbReference type="InterPro" id="IPR046341">
    <property type="entry name" value="SET_dom_sf"/>
</dbReference>
<dbReference type="SUPFAM" id="SSF144232">
    <property type="entry name" value="HIT/MYND zinc finger-like"/>
    <property type="match status" value="1"/>
</dbReference>
<gene>
    <name evidence="3" type="ORF">Bfra_009311</name>
</gene>
<feature type="compositionally biased region" description="Polar residues" evidence="1">
    <location>
        <begin position="1"/>
        <end position="12"/>
    </location>
</feature>
<dbReference type="EMBL" id="JABFCT010000013">
    <property type="protein sequence ID" value="KAF5870758.1"/>
    <property type="molecule type" value="Genomic_DNA"/>
</dbReference>
<dbReference type="Gene3D" id="6.10.140.2220">
    <property type="match status" value="1"/>
</dbReference>
<proteinExistence type="predicted"/>
<dbReference type="InterPro" id="IPR050869">
    <property type="entry name" value="H3K4_H4K5_MeTrfase"/>
</dbReference>
<sequence>MGQPDSTITQKAHPSPSRIVPHKKPQSSQMDINYTIIGAAKDLGNGLFSTVDLNSGDSIIVIQNPLLLIAENQALHRVCANCFLEAGEGVELQPCSSCGVVNFCCDDCEKLSLNSEGSHGAECDLFQSRKPFEHSRSQISAQAVTNTACAYSNCQLKKATVNCIGCKAVNYCDKKCEDLDRSHHEKRCKAIQSQSLGNSLNKMLPTAVRGTIQLVSNPAALAKDSPLMDLASHEDDLRSVQSKWDDISLQAHAVVNLLQQKPEFVKYALESLCRLSTNGFRVESNIGNGPIGLCLDPLLARANHSCHPNAAITFDGKHATLRALSPIAKGEQIFISYIDETQRREVRREALAKTWFFQCLCSRCTVFQSIYGDLVDHPMISTPVLDKLVAFQETYKFAKARVADENPETITRLFSLLHVLRHIEATISNVHKIYQNIDRRLEFLKKSLGNLNDFIPLQRYAQQPLPTILNEIYLIYLEKTDYISALVVLIFLIIHADPINYPSPYHPQRVTRILALQRLCKFLASLDPEEFEKWETENLNGGRQGVLKNIDWISTCQLVMYGLRETGDRCWGKQSGVMKGVELDIADVESIQEKRGDGEVGRTLRNWARGKDASGLGEVYAEKLGMGLRELSGLVWDVLGVAKEGMEAN</sequence>
<evidence type="ECO:0000259" key="2">
    <source>
        <dbReference type="PROSITE" id="PS50280"/>
    </source>
</evidence>
<dbReference type="SUPFAM" id="SSF82199">
    <property type="entry name" value="SET domain"/>
    <property type="match status" value="2"/>
</dbReference>
<organism evidence="3 4">
    <name type="scientific">Botrytis fragariae</name>
    <dbReference type="NCBI Taxonomy" id="1964551"/>
    <lineage>
        <taxon>Eukaryota</taxon>
        <taxon>Fungi</taxon>
        <taxon>Dikarya</taxon>
        <taxon>Ascomycota</taxon>
        <taxon>Pezizomycotina</taxon>
        <taxon>Leotiomycetes</taxon>
        <taxon>Helotiales</taxon>
        <taxon>Sclerotiniaceae</taxon>
        <taxon>Botrytis</taxon>
    </lineage>
</organism>
<feature type="domain" description="SET" evidence="2">
    <location>
        <begin position="28"/>
        <end position="338"/>
    </location>
</feature>
<protein>
    <submittedName>
        <fullName evidence="3">Putative set and mynd domain protein</fullName>
    </submittedName>
</protein>
<name>A0A8H6AN02_9HELO</name>
<comment type="caution">
    <text evidence="3">The sequence shown here is derived from an EMBL/GenBank/DDBJ whole genome shotgun (WGS) entry which is preliminary data.</text>
</comment>
<evidence type="ECO:0000313" key="3">
    <source>
        <dbReference type="EMBL" id="KAF5870758.1"/>
    </source>
</evidence>
<dbReference type="InterPro" id="IPR001214">
    <property type="entry name" value="SET_dom"/>
</dbReference>
<dbReference type="PROSITE" id="PS50280">
    <property type="entry name" value="SET"/>
    <property type="match status" value="1"/>
</dbReference>
<dbReference type="PANTHER" id="PTHR12197">
    <property type="entry name" value="HISTONE-LYSINE N-METHYLTRANSFERASE SMYD"/>
    <property type="match status" value="1"/>
</dbReference>
<dbReference type="Gene3D" id="2.170.270.10">
    <property type="entry name" value="SET domain"/>
    <property type="match status" value="1"/>
</dbReference>
<dbReference type="CDD" id="cd20071">
    <property type="entry name" value="SET_SMYD"/>
    <property type="match status" value="1"/>
</dbReference>
<dbReference type="Pfam" id="PF00856">
    <property type="entry name" value="SET"/>
    <property type="match status" value="1"/>
</dbReference>
<dbReference type="RefSeq" id="XP_037189705.1">
    <property type="nucleotide sequence ID" value="XM_037339655.1"/>
</dbReference>
<dbReference type="Proteomes" id="UP000531561">
    <property type="component" value="Unassembled WGS sequence"/>
</dbReference>
<keyword evidence="4" id="KW-1185">Reference proteome</keyword>
<evidence type="ECO:0000256" key="1">
    <source>
        <dbReference type="SAM" id="MobiDB-lite"/>
    </source>
</evidence>
<accession>A0A8H6AN02</accession>
<feature type="region of interest" description="Disordered" evidence="1">
    <location>
        <begin position="1"/>
        <end position="27"/>
    </location>
</feature>
<dbReference type="GO" id="GO:0005634">
    <property type="term" value="C:nucleus"/>
    <property type="evidence" value="ECO:0007669"/>
    <property type="project" value="TreeGrafter"/>
</dbReference>
<dbReference type="PANTHER" id="PTHR12197:SF251">
    <property type="entry name" value="EG:BACR7C10.4 PROTEIN"/>
    <property type="match status" value="1"/>
</dbReference>
<dbReference type="AlphaFoldDB" id="A0A8H6AN02"/>
<dbReference type="Gene3D" id="1.10.220.160">
    <property type="match status" value="1"/>
</dbReference>
<dbReference type="GeneID" id="59263347"/>
<dbReference type="OrthoDB" id="5945798at2759"/>
<evidence type="ECO:0000313" key="4">
    <source>
        <dbReference type="Proteomes" id="UP000531561"/>
    </source>
</evidence>
<reference evidence="3 4" key="1">
    <citation type="journal article" date="2020" name="Phytopathology">
        <title>A high-quality genome resource of Botrytis fragariae, a new and rapidly spreading fungal pathogen causing strawberry gray mold in the U.S.A.</title>
        <authorList>
            <person name="Wu Y."/>
            <person name="Saski C.A."/>
            <person name="Schnabel G."/>
            <person name="Xiao S."/>
            <person name="Hu M."/>
        </authorList>
    </citation>
    <scope>NUCLEOTIDE SEQUENCE [LARGE SCALE GENOMIC DNA]</scope>
    <source>
        <strain evidence="3 4">BVB16</strain>
    </source>
</reference>